<dbReference type="AlphaFoldDB" id="A0A4Z1GL30"/>
<evidence type="ECO:0008006" key="6">
    <source>
        <dbReference type="Google" id="ProtNLM"/>
    </source>
</evidence>
<proteinExistence type="inferred from homology"/>
<evidence type="ECO:0000256" key="2">
    <source>
        <dbReference type="ARBA" id="ARBA00005287"/>
    </source>
</evidence>
<evidence type="ECO:0000256" key="3">
    <source>
        <dbReference type="ARBA" id="ARBA00023242"/>
    </source>
</evidence>
<dbReference type="EMBL" id="PQXK01000109">
    <property type="protein sequence ID" value="TGO36968.1"/>
    <property type="molecule type" value="Genomic_DNA"/>
</dbReference>
<keyword evidence="3" id="KW-0539">Nucleus</keyword>
<evidence type="ECO:0000313" key="5">
    <source>
        <dbReference type="Proteomes" id="UP000297814"/>
    </source>
</evidence>
<name>A0A4Z1GL30_9HELO</name>
<dbReference type="PRINTS" id="PR00322">
    <property type="entry name" value="G10"/>
</dbReference>
<accession>A0A4Z1GL30</accession>
<dbReference type="GO" id="GO:0005681">
    <property type="term" value="C:spliceosomal complex"/>
    <property type="evidence" value="ECO:0007669"/>
    <property type="project" value="TreeGrafter"/>
</dbReference>
<dbReference type="InterPro" id="IPR018230">
    <property type="entry name" value="BUD31/G10-rel_CS"/>
</dbReference>
<comment type="similarity">
    <text evidence="2">Belongs to the BUD31 (G10) family.</text>
</comment>
<dbReference type="PROSITE" id="PS00997">
    <property type="entry name" value="G10_1"/>
    <property type="match status" value="1"/>
</dbReference>
<protein>
    <recommendedName>
        <fullName evidence="6">Cell cycle control protein cwf14</fullName>
    </recommendedName>
</protein>
<dbReference type="GO" id="GO:0000398">
    <property type="term" value="P:mRNA splicing, via spliceosome"/>
    <property type="evidence" value="ECO:0007669"/>
    <property type="project" value="TreeGrafter"/>
</dbReference>
<keyword evidence="5" id="KW-1185">Reference proteome</keyword>
<dbReference type="PANTHER" id="PTHR19411">
    <property type="entry name" value="PROTEIN BUD31-RELATED"/>
    <property type="match status" value="1"/>
</dbReference>
<dbReference type="Proteomes" id="UP000297814">
    <property type="component" value="Unassembled WGS sequence"/>
</dbReference>
<evidence type="ECO:0000313" key="4">
    <source>
        <dbReference type="EMBL" id="TGO36968.1"/>
    </source>
</evidence>
<comment type="subcellular location">
    <subcellularLocation>
        <location evidence="1">Nucleus</location>
    </subcellularLocation>
</comment>
<dbReference type="Pfam" id="PF01125">
    <property type="entry name" value="BUD31"/>
    <property type="match status" value="1"/>
</dbReference>
<comment type="caution">
    <text evidence="4">The sequence shown here is derived from an EMBL/GenBank/DDBJ whole genome shotgun (WGS) entry which is preliminary data.</text>
</comment>
<sequence>MPAIRHSSKRKAPPNGYSDIEDSLLVYSNKMKDAIAAPPSTGPRHQATWEITQINHQRSRYVWDMYCEEKISKELYDWCVKNGQCDATLVAKWKKEGYEKDMMDACLSALLMGNWIQLCCLKCVQTKETNFNSTCICRVPKADLKEDQEIQCVSCGCRGCASSD</sequence>
<evidence type="ECO:0000256" key="1">
    <source>
        <dbReference type="ARBA" id="ARBA00004123"/>
    </source>
</evidence>
<organism evidence="4 5">
    <name type="scientific">Botrytis hyacinthi</name>
    <dbReference type="NCBI Taxonomy" id="278943"/>
    <lineage>
        <taxon>Eukaryota</taxon>
        <taxon>Fungi</taxon>
        <taxon>Dikarya</taxon>
        <taxon>Ascomycota</taxon>
        <taxon>Pezizomycotina</taxon>
        <taxon>Leotiomycetes</taxon>
        <taxon>Helotiales</taxon>
        <taxon>Sclerotiniaceae</taxon>
        <taxon>Botrytis</taxon>
    </lineage>
</organism>
<dbReference type="InterPro" id="IPR001748">
    <property type="entry name" value="BUD31"/>
</dbReference>
<reference evidence="4 5" key="1">
    <citation type="submission" date="2017-12" db="EMBL/GenBank/DDBJ databases">
        <title>Comparative genomics of Botrytis spp.</title>
        <authorList>
            <person name="Valero-Jimenez C.A."/>
            <person name="Tapia P."/>
            <person name="Veloso J."/>
            <person name="Silva-Moreno E."/>
            <person name="Staats M."/>
            <person name="Valdes J.H."/>
            <person name="Van Kan J.A.L."/>
        </authorList>
    </citation>
    <scope>NUCLEOTIDE SEQUENCE [LARGE SCALE GENOMIC DNA]</scope>
    <source>
        <strain evidence="4 5">Bh0001</strain>
    </source>
</reference>
<dbReference type="PANTHER" id="PTHR19411:SF0">
    <property type="entry name" value="PROTEIN BUD31 HOMOLOG"/>
    <property type="match status" value="1"/>
</dbReference>
<gene>
    <name evidence="4" type="ORF">BHYA_0109g00040</name>
</gene>